<sequence>MGRVYLFIEVRKDPDQDIFTDPPEELSPSDCSSTVDTWSEDEDLGYQISALGQSAHYAHLIQTRQFRTCVFSLTISGSTARIMRWDRSGVLVTEAFNYKANPRTLIDFVWRFVRANPAQQGFDTKVRAVDSQKDRHSFLAAITSHVQLQLGLDPETDEEELKREVDRRFDPGATTRLTIGNRDVWVSRPLWVSRTVVGRCTVGYWGVLCDTKDVVFVKDVWRTNFKDVDLEGDILRDLEEKGVEHIPTVVCHGDVTTEDRFVDDPWVKNLYPQEGRLRKIVPRVHYRLVTDIAGYPLSTFKGTRELLGATFDAFNAVMDAHDKADTLHRDVSLPNIILYRPEKEMRRVGYLVDWELGCKLSEVALRLIDLKGTPAFMSFKALNARGHVHGLKDDLESFIYIVLYGALRWLPVKSPFVLGSWLTRFFGGPRPNRIGDGADAKVMNALERTYTSSLSSTQSTQVIEWLNAAMDLHYNGVANPLWDDGKALRKMWGRFLARELPSNDRCVNPVPGMKFGESHSLHATYTVTVATSSQDLYRCRDEPQRLPTTYTKRIWILDDDEPHPATQAVKRLRTGTESSTS</sequence>
<proteinExistence type="predicted"/>
<evidence type="ECO:0000313" key="2">
    <source>
        <dbReference type="Proteomes" id="UP000886501"/>
    </source>
</evidence>
<dbReference type="EMBL" id="MU118425">
    <property type="protein sequence ID" value="KAF9642550.1"/>
    <property type="molecule type" value="Genomic_DNA"/>
</dbReference>
<keyword evidence="2" id="KW-1185">Reference proteome</keyword>
<dbReference type="Proteomes" id="UP000886501">
    <property type="component" value="Unassembled WGS sequence"/>
</dbReference>
<gene>
    <name evidence="1" type="ORF">BDM02DRAFT_3105510</name>
</gene>
<comment type="caution">
    <text evidence="1">The sequence shown here is derived from an EMBL/GenBank/DDBJ whole genome shotgun (WGS) entry which is preliminary data.</text>
</comment>
<evidence type="ECO:0000313" key="1">
    <source>
        <dbReference type="EMBL" id="KAF9642550.1"/>
    </source>
</evidence>
<organism evidence="1 2">
    <name type="scientific">Thelephora ganbajun</name>
    <name type="common">Ganba fungus</name>
    <dbReference type="NCBI Taxonomy" id="370292"/>
    <lineage>
        <taxon>Eukaryota</taxon>
        <taxon>Fungi</taxon>
        <taxon>Dikarya</taxon>
        <taxon>Basidiomycota</taxon>
        <taxon>Agaricomycotina</taxon>
        <taxon>Agaricomycetes</taxon>
        <taxon>Thelephorales</taxon>
        <taxon>Thelephoraceae</taxon>
        <taxon>Thelephora</taxon>
    </lineage>
</organism>
<reference evidence="1" key="1">
    <citation type="submission" date="2019-10" db="EMBL/GenBank/DDBJ databases">
        <authorList>
            <consortium name="DOE Joint Genome Institute"/>
            <person name="Kuo A."/>
            <person name="Miyauchi S."/>
            <person name="Kiss E."/>
            <person name="Drula E."/>
            <person name="Kohler A."/>
            <person name="Sanchez-Garcia M."/>
            <person name="Andreopoulos B."/>
            <person name="Barry K.W."/>
            <person name="Bonito G."/>
            <person name="Buee M."/>
            <person name="Carver A."/>
            <person name="Chen C."/>
            <person name="Cichocki N."/>
            <person name="Clum A."/>
            <person name="Culley D."/>
            <person name="Crous P.W."/>
            <person name="Fauchery L."/>
            <person name="Girlanda M."/>
            <person name="Hayes R."/>
            <person name="Keri Z."/>
            <person name="Labutti K."/>
            <person name="Lipzen A."/>
            <person name="Lombard V."/>
            <person name="Magnuson J."/>
            <person name="Maillard F."/>
            <person name="Morin E."/>
            <person name="Murat C."/>
            <person name="Nolan M."/>
            <person name="Ohm R."/>
            <person name="Pangilinan J."/>
            <person name="Pereira M."/>
            <person name="Perotto S."/>
            <person name="Peter M."/>
            <person name="Riley R."/>
            <person name="Sitrit Y."/>
            <person name="Stielow B."/>
            <person name="Szollosi G."/>
            <person name="Zifcakova L."/>
            <person name="Stursova M."/>
            <person name="Spatafora J.W."/>
            <person name="Tedersoo L."/>
            <person name="Vaario L.-M."/>
            <person name="Yamada A."/>
            <person name="Yan M."/>
            <person name="Wang P."/>
            <person name="Xu J."/>
            <person name="Bruns T."/>
            <person name="Baldrian P."/>
            <person name="Vilgalys R."/>
            <person name="Henrissat B."/>
            <person name="Grigoriev I.V."/>
            <person name="Hibbett D."/>
            <person name="Nagy L.G."/>
            <person name="Martin F.M."/>
        </authorList>
    </citation>
    <scope>NUCLEOTIDE SEQUENCE</scope>
    <source>
        <strain evidence="1">P2</strain>
    </source>
</reference>
<reference evidence="1" key="2">
    <citation type="journal article" date="2020" name="Nat. Commun.">
        <title>Large-scale genome sequencing of mycorrhizal fungi provides insights into the early evolution of symbiotic traits.</title>
        <authorList>
            <person name="Miyauchi S."/>
            <person name="Kiss E."/>
            <person name="Kuo A."/>
            <person name="Drula E."/>
            <person name="Kohler A."/>
            <person name="Sanchez-Garcia M."/>
            <person name="Morin E."/>
            <person name="Andreopoulos B."/>
            <person name="Barry K.W."/>
            <person name="Bonito G."/>
            <person name="Buee M."/>
            <person name="Carver A."/>
            <person name="Chen C."/>
            <person name="Cichocki N."/>
            <person name="Clum A."/>
            <person name="Culley D."/>
            <person name="Crous P.W."/>
            <person name="Fauchery L."/>
            <person name="Girlanda M."/>
            <person name="Hayes R.D."/>
            <person name="Keri Z."/>
            <person name="LaButti K."/>
            <person name="Lipzen A."/>
            <person name="Lombard V."/>
            <person name="Magnuson J."/>
            <person name="Maillard F."/>
            <person name="Murat C."/>
            <person name="Nolan M."/>
            <person name="Ohm R.A."/>
            <person name="Pangilinan J."/>
            <person name="Pereira M.F."/>
            <person name="Perotto S."/>
            <person name="Peter M."/>
            <person name="Pfister S."/>
            <person name="Riley R."/>
            <person name="Sitrit Y."/>
            <person name="Stielow J.B."/>
            <person name="Szollosi G."/>
            <person name="Zifcakova L."/>
            <person name="Stursova M."/>
            <person name="Spatafora J.W."/>
            <person name="Tedersoo L."/>
            <person name="Vaario L.M."/>
            <person name="Yamada A."/>
            <person name="Yan M."/>
            <person name="Wang P."/>
            <person name="Xu J."/>
            <person name="Bruns T."/>
            <person name="Baldrian P."/>
            <person name="Vilgalys R."/>
            <person name="Dunand C."/>
            <person name="Henrissat B."/>
            <person name="Grigoriev I.V."/>
            <person name="Hibbett D."/>
            <person name="Nagy L.G."/>
            <person name="Martin F.M."/>
        </authorList>
    </citation>
    <scope>NUCLEOTIDE SEQUENCE</scope>
    <source>
        <strain evidence="1">P2</strain>
    </source>
</reference>
<name>A0ACB6YYM7_THEGA</name>
<protein>
    <submittedName>
        <fullName evidence="1">Uncharacterized protein</fullName>
    </submittedName>
</protein>
<accession>A0ACB6YYM7</accession>